<dbReference type="InterPro" id="IPR042287">
    <property type="entry name" value="FhaA_N_sf"/>
</dbReference>
<evidence type="ECO:0000256" key="1">
    <source>
        <dbReference type="ARBA" id="ARBA00022553"/>
    </source>
</evidence>
<dbReference type="RefSeq" id="WP_119483095.1">
    <property type="nucleotide sequence ID" value="NZ_QXTG01000002.1"/>
</dbReference>
<organism evidence="3 4">
    <name type="scientific">Amnibacterium setariae</name>
    <dbReference type="NCBI Taxonomy" id="2306585"/>
    <lineage>
        <taxon>Bacteria</taxon>
        <taxon>Bacillati</taxon>
        <taxon>Actinomycetota</taxon>
        <taxon>Actinomycetes</taxon>
        <taxon>Micrococcales</taxon>
        <taxon>Microbacteriaceae</taxon>
        <taxon>Amnibacterium</taxon>
    </lineage>
</organism>
<reference evidence="4" key="1">
    <citation type="submission" date="2018-09" db="EMBL/GenBank/DDBJ databases">
        <authorList>
            <person name="Kim I."/>
        </authorList>
    </citation>
    <scope>NUCLEOTIDE SEQUENCE [LARGE SCALE GENOMIC DNA]</scope>
    <source>
        <strain evidence="4">DD4a</strain>
    </source>
</reference>
<feature type="domain" description="FHA" evidence="2">
    <location>
        <begin position="225"/>
        <end position="287"/>
    </location>
</feature>
<dbReference type="Gene3D" id="2.60.200.20">
    <property type="match status" value="1"/>
</dbReference>
<dbReference type="CDD" id="cd00060">
    <property type="entry name" value="FHA"/>
    <property type="match status" value="1"/>
</dbReference>
<dbReference type="Proteomes" id="UP000265742">
    <property type="component" value="Unassembled WGS sequence"/>
</dbReference>
<evidence type="ECO:0000313" key="3">
    <source>
        <dbReference type="EMBL" id="RIX28786.1"/>
    </source>
</evidence>
<dbReference type="SUPFAM" id="SSF49879">
    <property type="entry name" value="SMAD/FHA domain"/>
    <property type="match status" value="1"/>
</dbReference>
<dbReference type="OrthoDB" id="4336084at2"/>
<dbReference type="InterPro" id="IPR008984">
    <property type="entry name" value="SMAD_FHA_dom_sf"/>
</dbReference>
<dbReference type="Gene3D" id="3.30.2320.60">
    <property type="entry name" value="FhaA, phosphopeptide-binding domain (DUF3662)"/>
    <property type="match status" value="1"/>
</dbReference>
<keyword evidence="4" id="KW-1185">Reference proteome</keyword>
<comment type="caution">
    <text evidence="3">The sequence shown here is derived from an EMBL/GenBank/DDBJ whole genome shotgun (WGS) entry which is preliminary data.</text>
</comment>
<accession>A0A3A1U2S6</accession>
<dbReference type="Pfam" id="PF00498">
    <property type="entry name" value="FHA"/>
    <property type="match status" value="1"/>
</dbReference>
<protein>
    <submittedName>
        <fullName evidence="3">FHA domain-containing protein</fullName>
    </submittedName>
</protein>
<gene>
    <name evidence="3" type="ORF">D1781_15470</name>
</gene>
<evidence type="ECO:0000313" key="4">
    <source>
        <dbReference type="Proteomes" id="UP000265742"/>
    </source>
</evidence>
<dbReference type="EMBL" id="QXTG01000002">
    <property type="protein sequence ID" value="RIX28786.1"/>
    <property type="molecule type" value="Genomic_DNA"/>
</dbReference>
<dbReference type="InterPro" id="IPR000253">
    <property type="entry name" value="FHA_dom"/>
</dbReference>
<sequence length="299" mass="31222">MGWLWLGLVLGLLVGAGAVALVVRAVGKVTGTSARSVGRLIVDGLTPGRPRDGVAAQRALARRLRGVGERTAAGRRVAAEELEVHVGPEAHESIADALGVEAAEEDLTAFYRDLTSQGGWIVGAPPQVRLVRDISLRPRQAFVRSSRRPASAAPGRAPHRPVVAAPDQVLTRRDDALTDVLPRGLADDAGPFATAVYPAATGVPGDLVVVHGTDVRTVPAATGVVRMGRGGHNDLVLDRPGVGRDHLVVEVRGDAWWIVPGTGETVLDGAPLDVPRPVMGGEVLELGRGVRVRLSVEAA</sequence>
<proteinExistence type="predicted"/>
<name>A0A3A1U2S6_9MICO</name>
<keyword evidence="1" id="KW-0597">Phosphoprotein</keyword>
<evidence type="ECO:0000259" key="2">
    <source>
        <dbReference type="Pfam" id="PF00498"/>
    </source>
</evidence>
<dbReference type="AlphaFoldDB" id="A0A3A1U2S6"/>